<sequence>MINWISNYWSLDEYRELLCLFGFPNPEDISNVDLLDSLKLAISWNEPEKSTELLLKYKFDGIMNEDLIKFHIQELVNGYDRFWGKYYISIFSINQLLRSAYNGFFAEKKLVQVNFHHKGGLYQDRSKMLRKIADYLKSPFSKDEFKLFFEGLDDGDFKNNTMVTWESEQELLEEYSMVLAPPCLVLEAG</sequence>
<protein>
    <submittedName>
        <fullName evidence="1">Uncharacterized protein</fullName>
    </submittedName>
</protein>
<reference evidence="2" key="1">
    <citation type="journal article" date="2019" name="Int. J. Syst. Evol. Microbiol.">
        <title>The Global Catalogue of Microorganisms (GCM) 10K type strain sequencing project: providing services to taxonomists for standard genome sequencing and annotation.</title>
        <authorList>
            <consortium name="The Broad Institute Genomics Platform"/>
            <consortium name="The Broad Institute Genome Sequencing Center for Infectious Disease"/>
            <person name="Wu L."/>
            <person name="Ma J."/>
        </authorList>
    </citation>
    <scope>NUCLEOTIDE SEQUENCE [LARGE SCALE GENOMIC DNA]</scope>
    <source>
        <strain evidence="2">CGMCC 1.15180</strain>
    </source>
</reference>
<name>A0ABW4VSZ7_9BACT</name>
<gene>
    <name evidence="1" type="ORF">ACFSKL_20970</name>
</gene>
<accession>A0ABW4VSZ7</accession>
<dbReference type="RefSeq" id="WP_376889028.1">
    <property type="nucleotide sequence ID" value="NZ_JBHUHR010000046.1"/>
</dbReference>
<dbReference type="Proteomes" id="UP001597361">
    <property type="component" value="Unassembled WGS sequence"/>
</dbReference>
<dbReference type="EMBL" id="JBHUHR010000046">
    <property type="protein sequence ID" value="MFD2037283.1"/>
    <property type="molecule type" value="Genomic_DNA"/>
</dbReference>
<comment type="caution">
    <text evidence="1">The sequence shown here is derived from an EMBL/GenBank/DDBJ whole genome shotgun (WGS) entry which is preliminary data.</text>
</comment>
<evidence type="ECO:0000313" key="1">
    <source>
        <dbReference type="EMBL" id="MFD2037283.1"/>
    </source>
</evidence>
<evidence type="ECO:0000313" key="2">
    <source>
        <dbReference type="Proteomes" id="UP001597361"/>
    </source>
</evidence>
<keyword evidence="2" id="KW-1185">Reference proteome</keyword>
<proteinExistence type="predicted"/>
<organism evidence="1 2">
    <name type="scientific">Belliella marina</name>
    <dbReference type="NCBI Taxonomy" id="1644146"/>
    <lineage>
        <taxon>Bacteria</taxon>
        <taxon>Pseudomonadati</taxon>
        <taxon>Bacteroidota</taxon>
        <taxon>Cytophagia</taxon>
        <taxon>Cytophagales</taxon>
        <taxon>Cyclobacteriaceae</taxon>
        <taxon>Belliella</taxon>
    </lineage>
</organism>